<name>A0A1M5RK96_9BRAD</name>
<sequence>MRVHLDKKPSGGVTIAFFVITLLTPVALAILLSRLNAFF</sequence>
<evidence type="ECO:0000313" key="2">
    <source>
        <dbReference type="EMBL" id="SHH26576.1"/>
    </source>
</evidence>
<feature type="transmembrane region" description="Helical" evidence="1">
    <location>
        <begin position="12"/>
        <end position="32"/>
    </location>
</feature>
<keyword evidence="1" id="KW-1133">Transmembrane helix</keyword>
<keyword evidence="1" id="KW-0812">Transmembrane</keyword>
<evidence type="ECO:0000256" key="1">
    <source>
        <dbReference type="SAM" id="Phobius"/>
    </source>
</evidence>
<keyword evidence="1" id="KW-0472">Membrane</keyword>
<dbReference type="EMBL" id="LT670817">
    <property type="protein sequence ID" value="SHH26576.1"/>
    <property type="molecule type" value="Genomic_DNA"/>
</dbReference>
<accession>A0A1M5RK96</accession>
<proteinExistence type="predicted"/>
<evidence type="ECO:0000313" key="3">
    <source>
        <dbReference type="Proteomes" id="UP000189796"/>
    </source>
</evidence>
<gene>
    <name evidence="2" type="ORF">SAMN05443248_4261</name>
</gene>
<dbReference type="AlphaFoldDB" id="A0A1M5RK96"/>
<protein>
    <submittedName>
        <fullName evidence="2">Uncharacterized protein</fullName>
    </submittedName>
</protein>
<organism evidence="2 3">
    <name type="scientific">Bradyrhizobium erythrophlei</name>
    <dbReference type="NCBI Taxonomy" id="1437360"/>
    <lineage>
        <taxon>Bacteria</taxon>
        <taxon>Pseudomonadati</taxon>
        <taxon>Pseudomonadota</taxon>
        <taxon>Alphaproteobacteria</taxon>
        <taxon>Hyphomicrobiales</taxon>
        <taxon>Nitrobacteraceae</taxon>
        <taxon>Bradyrhizobium</taxon>
    </lineage>
</organism>
<dbReference type="Proteomes" id="UP000189796">
    <property type="component" value="Chromosome I"/>
</dbReference>
<reference evidence="2 3" key="1">
    <citation type="submission" date="2016-11" db="EMBL/GenBank/DDBJ databases">
        <authorList>
            <person name="Jaros S."/>
            <person name="Januszkiewicz K."/>
            <person name="Wedrychowicz H."/>
        </authorList>
    </citation>
    <scope>NUCLEOTIDE SEQUENCE [LARGE SCALE GENOMIC DNA]</scope>
    <source>
        <strain evidence="2 3">GAS138</strain>
    </source>
</reference>